<sequence length="307" mass="34351">MSGSRSGGSSSDPNFYPMKTSFISEDVGRNLAESILHANDLALASRGSSMEAGSCDLSMGSVKMRIGRQTRRLYVTGRDHAFSLLELLVAVVIIGILALIMIPAVVKVRDKANAVECVSNLRQIGVAWHLYLSDNNGRFPSFKSYEMYYWGGDKGSWGGPEKEYRPLYPYLSDMNVFRCPSDVATSEKEPFYTYSGNSYVMANSKQRGLLSMEASRNRVANPGVYTKLKNPSRTIMVFEQTVRASEAGYTDPSRSWYRDSWHHDDVSNILMADGHVETFERAKLDAYPHPLNPEGYTWGWSYYSGGD</sequence>
<name>A0ABU1AZF7_9BACT</name>
<feature type="transmembrane region" description="Helical" evidence="2">
    <location>
        <begin position="81"/>
        <end position="106"/>
    </location>
</feature>
<dbReference type="NCBIfam" id="TIGR04294">
    <property type="entry name" value="pre_pil_HX9DG"/>
    <property type="match status" value="1"/>
</dbReference>
<keyword evidence="2" id="KW-0472">Membrane</keyword>
<dbReference type="InterPro" id="IPR000983">
    <property type="entry name" value="Bac_GSPG_pilin"/>
</dbReference>
<accession>A0ABU1AZF7</accession>
<evidence type="ECO:0000313" key="3">
    <source>
        <dbReference type="EMBL" id="MDQ8209534.1"/>
    </source>
</evidence>
<dbReference type="Proteomes" id="UP001225316">
    <property type="component" value="Unassembled WGS sequence"/>
</dbReference>
<dbReference type="NCBIfam" id="TIGR02532">
    <property type="entry name" value="IV_pilin_GFxxxE"/>
    <property type="match status" value="1"/>
</dbReference>
<evidence type="ECO:0000256" key="1">
    <source>
        <dbReference type="ARBA" id="ARBA00022481"/>
    </source>
</evidence>
<dbReference type="InterPro" id="IPR027558">
    <property type="entry name" value="Pre_pil_HX9DG_C"/>
</dbReference>
<keyword evidence="4" id="KW-1185">Reference proteome</keyword>
<dbReference type="Pfam" id="PF07963">
    <property type="entry name" value="N_methyl"/>
    <property type="match status" value="1"/>
</dbReference>
<comment type="caution">
    <text evidence="3">The sequence shown here is derived from an EMBL/GenBank/DDBJ whole genome shotgun (WGS) entry which is preliminary data.</text>
</comment>
<reference evidence="3 4" key="1">
    <citation type="submission" date="2023-04" db="EMBL/GenBank/DDBJ databases">
        <title>A novel bacteria isolated from coastal sediment.</title>
        <authorList>
            <person name="Liu X.-J."/>
            <person name="Du Z.-J."/>
        </authorList>
    </citation>
    <scope>NUCLEOTIDE SEQUENCE [LARGE SCALE GENOMIC DNA]</scope>
    <source>
        <strain evidence="3 4">SDUM461003</strain>
    </source>
</reference>
<keyword evidence="1" id="KW-0488">Methylation</keyword>
<dbReference type="InterPro" id="IPR012902">
    <property type="entry name" value="N_methyl_site"/>
</dbReference>
<organism evidence="3 4">
    <name type="scientific">Thalassobacterium maritimum</name>
    <dbReference type="NCBI Taxonomy" id="3041265"/>
    <lineage>
        <taxon>Bacteria</taxon>
        <taxon>Pseudomonadati</taxon>
        <taxon>Verrucomicrobiota</taxon>
        <taxon>Opitutia</taxon>
        <taxon>Puniceicoccales</taxon>
        <taxon>Coraliomargaritaceae</taxon>
        <taxon>Thalassobacterium</taxon>
    </lineage>
</organism>
<proteinExistence type="predicted"/>
<gene>
    <name evidence="3" type="ORF">QEH52_18560</name>
</gene>
<protein>
    <submittedName>
        <fullName evidence="3">Prepilin-type N-terminal cleavage/methylation domain-containing protein</fullName>
    </submittedName>
</protein>
<dbReference type="PRINTS" id="PR00813">
    <property type="entry name" value="BCTERIALGSPG"/>
</dbReference>
<evidence type="ECO:0000256" key="2">
    <source>
        <dbReference type="SAM" id="Phobius"/>
    </source>
</evidence>
<keyword evidence="2" id="KW-1133">Transmembrane helix</keyword>
<dbReference type="Gene3D" id="3.30.700.10">
    <property type="entry name" value="Glycoprotein, Type 4 Pilin"/>
    <property type="match status" value="1"/>
</dbReference>
<keyword evidence="2" id="KW-0812">Transmembrane</keyword>
<dbReference type="InterPro" id="IPR045584">
    <property type="entry name" value="Pilin-like"/>
</dbReference>
<dbReference type="PANTHER" id="PTHR30093">
    <property type="entry name" value="GENERAL SECRETION PATHWAY PROTEIN G"/>
    <property type="match status" value="1"/>
</dbReference>
<evidence type="ECO:0000313" key="4">
    <source>
        <dbReference type="Proteomes" id="UP001225316"/>
    </source>
</evidence>
<dbReference type="EMBL" id="JARXHW010000081">
    <property type="protein sequence ID" value="MDQ8209534.1"/>
    <property type="molecule type" value="Genomic_DNA"/>
</dbReference>
<dbReference type="SUPFAM" id="SSF54523">
    <property type="entry name" value="Pili subunits"/>
    <property type="match status" value="1"/>
</dbReference>
<dbReference type="PANTHER" id="PTHR30093:SF2">
    <property type="entry name" value="TYPE II SECRETION SYSTEM PROTEIN H"/>
    <property type="match status" value="1"/>
</dbReference>